<dbReference type="OrthoDB" id="9796641at2"/>
<dbReference type="AlphaFoldDB" id="A0A2K8UHI8"/>
<proteinExistence type="predicted"/>
<dbReference type="Proteomes" id="UP000232638">
    <property type="component" value="Plasmid pTs417"/>
</dbReference>
<accession>A0A2K8UHI8</accession>
<dbReference type="Pfam" id="PF14384">
    <property type="entry name" value="BrnA_antitoxin"/>
    <property type="match status" value="1"/>
</dbReference>
<geneLocation type="plasmid" evidence="2">
    <name>pts417</name>
</geneLocation>
<evidence type="ECO:0000313" key="2">
    <source>
        <dbReference type="Proteomes" id="UP000232638"/>
    </source>
</evidence>
<dbReference type="KEGG" id="tsy:THSYN_29350"/>
<keyword evidence="2" id="KW-1185">Reference proteome</keyword>
<evidence type="ECO:0000313" key="1">
    <source>
        <dbReference type="EMBL" id="AUB85046.1"/>
    </source>
</evidence>
<sequence length="112" mass="12183">MTAIASSACAERRTVKNALTSITSKSGRVFILNSEEEDARIREGIAADPDTRDLSAAEMAQLRPLGRPKSLVTKQAVSIRLDPEVVAFFKAGGPGWQTRLDAVLRDYVRAHS</sequence>
<protein>
    <recommendedName>
        <fullName evidence="3">BrnA antitoxin of type II toxin-antitoxin system</fullName>
    </recommendedName>
</protein>
<gene>
    <name evidence="1" type="ORF">THSYN_29350</name>
</gene>
<name>A0A2K8UHI8_9GAMM</name>
<dbReference type="EMBL" id="CP020371">
    <property type="protein sequence ID" value="AUB85046.1"/>
    <property type="molecule type" value="Genomic_DNA"/>
</dbReference>
<dbReference type="InterPro" id="IPR025528">
    <property type="entry name" value="BrnA_antitoxin"/>
</dbReference>
<evidence type="ECO:0008006" key="3">
    <source>
        <dbReference type="Google" id="ProtNLM"/>
    </source>
</evidence>
<keyword evidence="1" id="KW-0614">Plasmid</keyword>
<organism evidence="1 2">
    <name type="scientific">Candidatus Thiodictyon syntrophicum</name>
    <dbReference type="NCBI Taxonomy" id="1166950"/>
    <lineage>
        <taxon>Bacteria</taxon>
        <taxon>Pseudomonadati</taxon>
        <taxon>Pseudomonadota</taxon>
        <taxon>Gammaproteobacteria</taxon>
        <taxon>Chromatiales</taxon>
        <taxon>Chromatiaceae</taxon>
        <taxon>Thiodictyon</taxon>
    </lineage>
</organism>
<reference evidence="1 2" key="1">
    <citation type="submission" date="2017-03" db="EMBL/GenBank/DDBJ databases">
        <title>Complete genome sequence of Candidatus 'Thiodictyon syntrophicum' sp. nov. strain Cad16T, a photolithoautotroph purple sulfur bacterium isolated from an alpine meromictic lake.</title>
        <authorList>
            <person name="Luedin S.M."/>
            <person name="Pothier J.F."/>
            <person name="Danza F."/>
            <person name="Storelli N."/>
            <person name="Wittwer M."/>
            <person name="Tonolla M."/>
        </authorList>
    </citation>
    <scope>NUCLEOTIDE SEQUENCE [LARGE SCALE GENOMIC DNA]</scope>
    <source>
        <strain evidence="1 2">Cad16T</strain>
        <plasmid evidence="2">Plasmid pts417</plasmid>
    </source>
</reference>